<dbReference type="AlphaFoldDB" id="A0A4S8LGM9"/>
<accession>A0A4S8LGM9</accession>
<reference evidence="1 2" key="1">
    <citation type="journal article" date="2019" name="Nat. Ecol. Evol.">
        <title>Megaphylogeny resolves global patterns of mushroom evolution.</title>
        <authorList>
            <person name="Varga T."/>
            <person name="Krizsan K."/>
            <person name="Foldi C."/>
            <person name="Dima B."/>
            <person name="Sanchez-Garcia M."/>
            <person name="Sanchez-Ramirez S."/>
            <person name="Szollosi G.J."/>
            <person name="Szarkandi J.G."/>
            <person name="Papp V."/>
            <person name="Albert L."/>
            <person name="Andreopoulos W."/>
            <person name="Angelini C."/>
            <person name="Antonin V."/>
            <person name="Barry K.W."/>
            <person name="Bougher N.L."/>
            <person name="Buchanan P."/>
            <person name="Buyck B."/>
            <person name="Bense V."/>
            <person name="Catcheside P."/>
            <person name="Chovatia M."/>
            <person name="Cooper J."/>
            <person name="Damon W."/>
            <person name="Desjardin D."/>
            <person name="Finy P."/>
            <person name="Geml J."/>
            <person name="Haridas S."/>
            <person name="Hughes K."/>
            <person name="Justo A."/>
            <person name="Karasinski D."/>
            <person name="Kautmanova I."/>
            <person name="Kiss B."/>
            <person name="Kocsube S."/>
            <person name="Kotiranta H."/>
            <person name="LaButti K.M."/>
            <person name="Lechner B.E."/>
            <person name="Liimatainen K."/>
            <person name="Lipzen A."/>
            <person name="Lukacs Z."/>
            <person name="Mihaltcheva S."/>
            <person name="Morgado L.N."/>
            <person name="Niskanen T."/>
            <person name="Noordeloos M.E."/>
            <person name="Ohm R.A."/>
            <person name="Ortiz-Santana B."/>
            <person name="Ovrebo C."/>
            <person name="Racz N."/>
            <person name="Riley R."/>
            <person name="Savchenko A."/>
            <person name="Shiryaev A."/>
            <person name="Soop K."/>
            <person name="Spirin V."/>
            <person name="Szebenyi C."/>
            <person name="Tomsovsky M."/>
            <person name="Tulloss R.E."/>
            <person name="Uehling J."/>
            <person name="Grigoriev I.V."/>
            <person name="Vagvolgyi C."/>
            <person name="Papp T."/>
            <person name="Martin F.M."/>
            <person name="Miettinen O."/>
            <person name="Hibbett D.S."/>
            <person name="Nagy L.G."/>
        </authorList>
    </citation>
    <scope>NUCLEOTIDE SEQUENCE [LARGE SCALE GENOMIC DNA]</scope>
    <source>
        <strain evidence="1 2">CBS 962.96</strain>
    </source>
</reference>
<evidence type="ECO:0000313" key="1">
    <source>
        <dbReference type="EMBL" id="THU88169.1"/>
    </source>
</evidence>
<gene>
    <name evidence="1" type="ORF">K435DRAFT_866536</name>
</gene>
<dbReference type="EMBL" id="ML179419">
    <property type="protein sequence ID" value="THU88169.1"/>
    <property type="molecule type" value="Genomic_DNA"/>
</dbReference>
<keyword evidence="2" id="KW-1185">Reference proteome</keyword>
<protein>
    <submittedName>
        <fullName evidence="1">Uncharacterized protein</fullName>
    </submittedName>
</protein>
<evidence type="ECO:0000313" key="2">
    <source>
        <dbReference type="Proteomes" id="UP000297245"/>
    </source>
</evidence>
<name>A0A4S8LGM9_DENBC</name>
<organism evidence="1 2">
    <name type="scientific">Dendrothele bispora (strain CBS 962.96)</name>
    <dbReference type="NCBI Taxonomy" id="1314807"/>
    <lineage>
        <taxon>Eukaryota</taxon>
        <taxon>Fungi</taxon>
        <taxon>Dikarya</taxon>
        <taxon>Basidiomycota</taxon>
        <taxon>Agaricomycotina</taxon>
        <taxon>Agaricomycetes</taxon>
        <taxon>Agaricomycetidae</taxon>
        <taxon>Agaricales</taxon>
        <taxon>Agaricales incertae sedis</taxon>
        <taxon>Dendrothele</taxon>
    </lineage>
</organism>
<proteinExistence type="predicted"/>
<dbReference type="Proteomes" id="UP000297245">
    <property type="component" value="Unassembled WGS sequence"/>
</dbReference>
<sequence length="75" mass="8942">MHLHQCHFPPAHVPHYIPAHSRHLNPRRRHFLQRGYAVRTIMQLSQHARVIRCKIPNIFLWTWNNSLDAETCGLD</sequence>